<dbReference type="EMBL" id="LGVG01000054">
    <property type="protein sequence ID" value="KNE23849.1"/>
    <property type="molecule type" value="Genomic_DNA"/>
</dbReference>
<reference evidence="2 3" key="1">
    <citation type="submission" date="2015-07" db="EMBL/GenBank/DDBJ databases">
        <title>Draft genome of Achromobacter spanius.</title>
        <authorList>
            <person name="Wang X."/>
        </authorList>
    </citation>
    <scope>NUCLEOTIDE SEQUENCE [LARGE SCALE GENOMIC DNA]</scope>
    <source>
        <strain evidence="2 3">CGMCC9173</strain>
    </source>
</reference>
<evidence type="ECO:0000256" key="1">
    <source>
        <dbReference type="SAM" id="MobiDB-lite"/>
    </source>
</evidence>
<proteinExistence type="predicted"/>
<dbReference type="RefSeq" id="WP_050449867.1">
    <property type="nucleotide sequence ID" value="NZ_LGVG01000054.1"/>
</dbReference>
<evidence type="ECO:0000313" key="2">
    <source>
        <dbReference type="EMBL" id="KNE23849.1"/>
    </source>
</evidence>
<dbReference type="Proteomes" id="UP000037511">
    <property type="component" value="Unassembled WGS sequence"/>
</dbReference>
<protein>
    <submittedName>
        <fullName evidence="2">Uncharacterized protein</fullName>
    </submittedName>
</protein>
<sequence length="533" mass="58473">MTPSIKQTVLTDPLFAAIRLLTEEADSLRECHTCTPDDWTGEPEAKAAYDHILEVVALLSKLRAEGVQAGDERVALQKLVDLEDMRLRLRNLHEMGHGTDYDYYHKALPAAWEAARAALASAPVAEPYDSEKRCRAYYDSDLRPFAADGLTYSVWQSVWHAAQFDRAMHPDSSKQRPHSAPVADAPCKRCGGPGWYTSHTTGYPESIPCSACNPQGVSVERLAKDPFLAAQLWRKSADAEGSPLERILEHVSEYGENMVSSTLLSVRSIARRNVETRIAAELAALASAPVASDSGVIAHAKKHADVAASLLMDARKQAPDTWRGWYDDALNHIDIARKDLERANMSSAPVAGEAQPVAWAITVPKEVSPVYWSRSEEHANEKLPDDPDGTVRRVFLDAAPQASAEPLARYCPGCGSVGPVEDEYRDCCPDGNQARMIPARLAEKCRDTFRLAIQTLLADAAANDSATPQATEAVRILFPAHLRKMWSGGEVQTWLDEHQGITPPNASAKGSLERYRKWQAEKTQADKDGCANG</sequence>
<feature type="region of interest" description="Disordered" evidence="1">
    <location>
        <begin position="499"/>
        <end position="533"/>
    </location>
</feature>
<dbReference type="AlphaFoldDB" id="A0AAW3HYA5"/>
<organism evidence="2 3">
    <name type="scientific">Achromobacter spanius</name>
    <dbReference type="NCBI Taxonomy" id="217203"/>
    <lineage>
        <taxon>Bacteria</taxon>
        <taxon>Pseudomonadati</taxon>
        <taxon>Pseudomonadota</taxon>
        <taxon>Betaproteobacteria</taxon>
        <taxon>Burkholderiales</taxon>
        <taxon>Alcaligenaceae</taxon>
        <taxon>Achromobacter</taxon>
    </lineage>
</organism>
<evidence type="ECO:0000313" key="3">
    <source>
        <dbReference type="Proteomes" id="UP000037511"/>
    </source>
</evidence>
<accession>A0AAW3HYA5</accession>
<comment type="caution">
    <text evidence="2">The sequence shown here is derived from an EMBL/GenBank/DDBJ whole genome shotgun (WGS) entry which is preliminary data.</text>
</comment>
<gene>
    <name evidence="2" type="ORF">AFM18_26370</name>
</gene>
<name>A0AAW3HYA5_9BURK</name>
<feature type="compositionally biased region" description="Basic and acidic residues" evidence="1">
    <location>
        <begin position="511"/>
        <end position="533"/>
    </location>
</feature>